<feature type="transmembrane region" description="Helical" evidence="2">
    <location>
        <begin position="247"/>
        <end position="265"/>
    </location>
</feature>
<reference evidence="3 4" key="1">
    <citation type="journal article" date="2018" name="Nat. Biotechnol.">
        <title>A standardized bacterial taxonomy based on genome phylogeny substantially revises the tree of life.</title>
        <authorList>
            <person name="Parks D.H."/>
            <person name="Chuvochina M."/>
            <person name="Waite D.W."/>
            <person name="Rinke C."/>
            <person name="Skarshewski A."/>
            <person name="Chaumeil P.A."/>
            <person name="Hugenholtz P."/>
        </authorList>
    </citation>
    <scope>NUCLEOTIDE SEQUENCE [LARGE SCALE GENOMIC DNA]</scope>
    <source>
        <strain evidence="3">UBA11728</strain>
    </source>
</reference>
<feature type="transmembrane region" description="Helical" evidence="2">
    <location>
        <begin position="25"/>
        <end position="43"/>
    </location>
</feature>
<evidence type="ECO:0000256" key="2">
    <source>
        <dbReference type="SAM" id="Phobius"/>
    </source>
</evidence>
<feature type="transmembrane region" description="Helical" evidence="2">
    <location>
        <begin position="110"/>
        <end position="129"/>
    </location>
</feature>
<feature type="transmembrane region" description="Helical" evidence="2">
    <location>
        <begin position="84"/>
        <end position="103"/>
    </location>
</feature>
<accession>A0A3D2XBC5</accession>
<comment type="caution">
    <text evidence="3">The sequence shown here is derived from an EMBL/GenBank/DDBJ whole genome shotgun (WGS) entry which is preliminary data.</text>
</comment>
<feature type="compositionally biased region" description="Acidic residues" evidence="1">
    <location>
        <begin position="313"/>
        <end position="325"/>
    </location>
</feature>
<evidence type="ECO:0000313" key="4">
    <source>
        <dbReference type="Proteomes" id="UP000262969"/>
    </source>
</evidence>
<feature type="compositionally biased region" description="Basic and acidic residues" evidence="1">
    <location>
        <begin position="326"/>
        <end position="345"/>
    </location>
</feature>
<dbReference type="EMBL" id="DPVV01000580">
    <property type="protein sequence ID" value="HCL04244.1"/>
    <property type="molecule type" value="Genomic_DNA"/>
</dbReference>
<feature type="transmembrane region" description="Helical" evidence="2">
    <location>
        <begin position="191"/>
        <end position="209"/>
    </location>
</feature>
<protein>
    <submittedName>
        <fullName evidence="3">Uncharacterized protein</fullName>
    </submittedName>
</protein>
<organism evidence="3 4">
    <name type="scientific">Lachnoclostridium phytofermentans</name>
    <dbReference type="NCBI Taxonomy" id="66219"/>
    <lineage>
        <taxon>Bacteria</taxon>
        <taxon>Bacillati</taxon>
        <taxon>Bacillota</taxon>
        <taxon>Clostridia</taxon>
        <taxon>Lachnospirales</taxon>
        <taxon>Lachnospiraceae</taxon>
    </lineage>
</organism>
<dbReference type="Proteomes" id="UP000262969">
    <property type="component" value="Unassembled WGS sequence"/>
</dbReference>
<gene>
    <name evidence="3" type="ORF">DHW61_17860</name>
</gene>
<feature type="transmembrane region" description="Helical" evidence="2">
    <location>
        <begin position="215"/>
        <end position="235"/>
    </location>
</feature>
<feature type="transmembrane region" description="Helical" evidence="2">
    <location>
        <begin position="55"/>
        <end position="78"/>
    </location>
</feature>
<feature type="transmembrane region" description="Helical" evidence="2">
    <location>
        <begin position="135"/>
        <end position="155"/>
    </location>
</feature>
<name>A0A3D2XBC5_9FIRM</name>
<feature type="region of interest" description="Disordered" evidence="1">
    <location>
        <begin position="313"/>
        <end position="353"/>
    </location>
</feature>
<keyword evidence="2" id="KW-0812">Transmembrane</keyword>
<dbReference type="AlphaFoldDB" id="A0A3D2XBC5"/>
<sequence>MMQILEFREKLREIYQKYQNYLNPLLKFIVGFVVFLVINKAIGYNDKLNKITISFLLAAVSAFTPSAILVLLAMILSLAHVYSVAKFLAILLVFIYLILYCFFIRYTPKYGYVVLGIPILYILHIPYVIPLLLGLIASPITILPTSCGVAIYYIIHIIQEEVATATDITKMDDIFPIFINIIDKIVANKQLIMSIIVFALVITLVYVIRRLKIEYAFEIAIGAGTITTIIGFLIVDLRLGIPKQIGAMILGTLISALIVNIIQFFRRVLDYTAVENVQFEDDDYYYYVKAVPKIKVSMTNVKVKRINAQHDSEEELDDSFDDDDREDTKEVERQIRDTRTREARLQDNMNRRR</sequence>
<keyword evidence="2" id="KW-1133">Transmembrane helix</keyword>
<keyword evidence="2" id="KW-0472">Membrane</keyword>
<evidence type="ECO:0000256" key="1">
    <source>
        <dbReference type="SAM" id="MobiDB-lite"/>
    </source>
</evidence>
<proteinExistence type="predicted"/>
<evidence type="ECO:0000313" key="3">
    <source>
        <dbReference type="EMBL" id="HCL04244.1"/>
    </source>
</evidence>